<keyword evidence="5" id="KW-1185">Reference proteome</keyword>
<evidence type="ECO:0000256" key="2">
    <source>
        <dbReference type="ARBA" id="ARBA00022679"/>
    </source>
</evidence>
<dbReference type="GO" id="GO:0005759">
    <property type="term" value="C:mitochondrial matrix"/>
    <property type="evidence" value="ECO:0007669"/>
    <property type="project" value="TreeGrafter"/>
</dbReference>
<dbReference type="eggNOG" id="KOG2617">
    <property type="taxonomic scope" value="Eukaryota"/>
</dbReference>
<proteinExistence type="inferred from homology"/>
<dbReference type="Pfam" id="PF00285">
    <property type="entry name" value="Citrate_synt"/>
    <property type="match status" value="1"/>
</dbReference>
<dbReference type="GO" id="GO:0006099">
    <property type="term" value="P:tricarboxylic acid cycle"/>
    <property type="evidence" value="ECO:0007669"/>
    <property type="project" value="TreeGrafter"/>
</dbReference>
<dbReference type="Proteomes" id="UP000001745">
    <property type="component" value="Unassembled WGS sequence"/>
</dbReference>
<dbReference type="GO" id="GO:0046912">
    <property type="term" value="F:acyltransferase activity, acyl groups converted into alkyl on transfer"/>
    <property type="evidence" value="ECO:0007669"/>
    <property type="project" value="InterPro"/>
</dbReference>
<dbReference type="InterPro" id="IPR016143">
    <property type="entry name" value="Citrate_synth-like_sm_a-sub"/>
</dbReference>
<dbReference type="PANTHER" id="PTHR11739">
    <property type="entry name" value="CITRATE SYNTHASE"/>
    <property type="match status" value="1"/>
</dbReference>
<dbReference type="EMBL" id="EQ962655">
    <property type="protein sequence ID" value="EED18839.1"/>
    <property type="molecule type" value="Genomic_DNA"/>
</dbReference>
<evidence type="ECO:0000256" key="3">
    <source>
        <dbReference type="RuleBase" id="RU000441"/>
    </source>
</evidence>
<accession>B8MCM3</accession>
<organism evidence="4 5">
    <name type="scientific">Talaromyces stipitatus (strain ATCC 10500 / CBS 375.48 / QM 6759 / NRRL 1006)</name>
    <name type="common">Penicillium stipitatum</name>
    <dbReference type="NCBI Taxonomy" id="441959"/>
    <lineage>
        <taxon>Eukaryota</taxon>
        <taxon>Fungi</taxon>
        <taxon>Dikarya</taxon>
        <taxon>Ascomycota</taxon>
        <taxon>Pezizomycotina</taxon>
        <taxon>Eurotiomycetes</taxon>
        <taxon>Eurotiomycetidae</taxon>
        <taxon>Eurotiales</taxon>
        <taxon>Trichocomaceae</taxon>
        <taxon>Talaromyces</taxon>
        <taxon>Talaromyces sect. Talaromyces</taxon>
    </lineage>
</organism>
<dbReference type="InterPro" id="IPR002020">
    <property type="entry name" value="Citrate_synthase"/>
</dbReference>
<evidence type="ECO:0000313" key="4">
    <source>
        <dbReference type="EMBL" id="EED18839.1"/>
    </source>
</evidence>
<dbReference type="RefSeq" id="XP_002482831.1">
    <property type="nucleotide sequence ID" value="XM_002482786.1"/>
</dbReference>
<dbReference type="Gene3D" id="1.10.580.10">
    <property type="entry name" value="Citrate Synthase, domain 1"/>
    <property type="match status" value="1"/>
</dbReference>
<dbReference type="GO" id="GO:0005975">
    <property type="term" value="P:carbohydrate metabolic process"/>
    <property type="evidence" value="ECO:0007669"/>
    <property type="project" value="TreeGrafter"/>
</dbReference>
<evidence type="ECO:0000313" key="5">
    <source>
        <dbReference type="Proteomes" id="UP000001745"/>
    </source>
</evidence>
<dbReference type="Gene3D" id="1.10.230.10">
    <property type="entry name" value="Cytochrome P450-Terp, domain 2"/>
    <property type="match status" value="1"/>
</dbReference>
<reference evidence="5" key="1">
    <citation type="journal article" date="2015" name="Genome Announc.">
        <title>Genome sequence of the AIDS-associated pathogen Penicillium marneffei (ATCC18224) and its near taxonomic relative Talaromyces stipitatus (ATCC10500).</title>
        <authorList>
            <person name="Nierman W.C."/>
            <person name="Fedorova-Abrams N.D."/>
            <person name="Andrianopoulos A."/>
        </authorList>
    </citation>
    <scope>NUCLEOTIDE SEQUENCE [LARGE SCALE GENOMIC DNA]</scope>
    <source>
        <strain evidence="5">ATCC 10500 / CBS 375.48 / QM 6759 / NRRL 1006</strain>
    </source>
</reference>
<comment type="similarity">
    <text evidence="1 3">Belongs to the citrate synthase family.</text>
</comment>
<dbReference type="PhylomeDB" id="B8MCM3"/>
<dbReference type="InParanoid" id="B8MCM3"/>
<dbReference type="InterPro" id="IPR036969">
    <property type="entry name" value="Citrate_synthase_sf"/>
</dbReference>
<dbReference type="PANTHER" id="PTHR11739:SF4">
    <property type="entry name" value="CITRATE SYNTHASE, PEROXISOMAL"/>
    <property type="match status" value="1"/>
</dbReference>
<dbReference type="InterPro" id="IPR016142">
    <property type="entry name" value="Citrate_synth-like_lrg_a-sub"/>
</dbReference>
<name>B8MCM3_TALSN</name>
<dbReference type="GeneID" id="8108384"/>
<dbReference type="VEuPathDB" id="FungiDB:TSTA_125530"/>
<dbReference type="OrthoDB" id="435022at2759"/>
<sequence>MSDGTLFVEDSRSGKKYEIPIRHNTVLATDLKRIKASSTAANRADKVADGLRLYDPGLENTTVVETSMTYADADRGLLMFRGYALEQLWESEFEDMLHLMVWGKYPTPSQSASLRKDLASLMGDIPKTVFEVIEKFPRDCPPMPMLVAGLAAYLSDDLDSIPTFNGGNIFHGNVEKTDEAILKTVAAFASVVGIAGSHRRGIAFTPPSLDKGYLDNLFKMMGIVDPTTNKPSPEKLDCFRRFTIINTDHGMALSAFAHLVATSALADPISGLIGSLVAAYGPLHFGAPEAAYKTIKSIGGPQNVPSFLDEVKSGKRRLFGYGHRTYRTVDPRLAPIKSALQTLNVETDIPLETAYEIDRLASNDDYFLKRGLHANADFYTPYCFIKIGFHPEEFPIAMFAQRIIGIMAHWREAMLRKVKLFRPTHIYTGETEPVEHIKIPSKL</sequence>
<dbReference type="HOGENOM" id="CLU_025068_0_1_1"/>
<gene>
    <name evidence="4" type="ORF">TSTA_125530</name>
</gene>
<dbReference type="AlphaFoldDB" id="B8MCM3"/>
<dbReference type="PRINTS" id="PR00143">
    <property type="entry name" value="CITRTSNTHASE"/>
</dbReference>
<dbReference type="SUPFAM" id="SSF48256">
    <property type="entry name" value="Citrate synthase"/>
    <property type="match status" value="1"/>
</dbReference>
<evidence type="ECO:0000256" key="1">
    <source>
        <dbReference type="ARBA" id="ARBA00010566"/>
    </source>
</evidence>
<keyword evidence="2 3" id="KW-0808">Transferase</keyword>
<dbReference type="STRING" id="441959.B8MCM3"/>
<dbReference type="OMA" id="WVAHWNE"/>
<protein>
    <recommendedName>
        <fullName evidence="3">Citrate synthase</fullName>
    </recommendedName>
</protein>